<organism evidence="1 2">
    <name type="scientific">Catellatospora bangladeshensis</name>
    <dbReference type="NCBI Taxonomy" id="310355"/>
    <lineage>
        <taxon>Bacteria</taxon>
        <taxon>Bacillati</taxon>
        <taxon>Actinomycetota</taxon>
        <taxon>Actinomycetes</taxon>
        <taxon>Micromonosporales</taxon>
        <taxon>Micromonosporaceae</taxon>
        <taxon>Catellatospora</taxon>
    </lineage>
</organism>
<evidence type="ECO:0000313" key="2">
    <source>
        <dbReference type="Proteomes" id="UP000601223"/>
    </source>
</evidence>
<dbReference type="EMBL" id="BONF01000026">
    <property type="protein sequence ID" value="GIF83003.1"/>
    <property type="molecule type" value="Genomic_DNA"/>
</dbReference>
<comment type="caution">
    <text evidence="1">The sequence shown here is derived from an EMBL/GenBank/DDBJ whole genome shotgun (WGS) entry which is preliminary data.</text>
</comment>
<proteinExistence type="predicted"/>
<dbReference type="RefSeq" id="WP_203749137.1">
    <property type="nucleotide sequence ID" value="NZ_BONF01000026.1"/>
</dbReference>
<accession>A0A8J3JLV8</accession>
<keyword evidence="2" id="KW-1185">Reference proteome</keyword>
<protein>
    <submittedName>
        <fullName evidence="1">Uncharacterized protein</fullName>
    </submittedName>
</protein>
<sequence>MAVGSGGCSHDPITDADQHISAEILAELGSYQLEVARLASLDHALGDAPGLHRHALFAGAEPRAYADELLGRREERLSALDGYRTNA</sequence>
<dbReference type="Proteomes" id="UP000601223">
    <property type="component" value="Unassembled WGS sequence"/>
</dbReference>
<name>A0A8J3JLV8_9ACTN</name>
<dbReference type="AlphaFoldDB" id="A0A8J3JLV8"/>
<evidence type="ECO:0000313" key="1">
    <source>
        <dbReference type="EMBL" id="GIF83003.1"/>
    </source>
</evidence>
<reference evidence="1 2" key="1">
    <citation type="submission" date="2021-01" db="EMBL/GenBank/DDBJ databases">
        <title>Whole genome shotgun sequence of Catellatospora bangladeshensis NBRC 107357.</title>
        <authorList>
            <person name="Komaki H."/>
            <person name="Tamura T."/>
        </authorList>
    </citation>
    <scope>NUCLEOTIDE SEQUENCE [LARGE SCALE GENOMIC DNA]</scope>
    <source>
        <strain evidence="1 2">NBRC 107357</strain>
    </source>
</reference>
<gene>
    <name evidence="1" type="ORF">Cba03nite_43520</name>
</gene>